<feature type="non-terminal residue" evidence="1">
    <location>
        <position position="477"/>
    </location>
</feature>
<dbReference type="EMBL" id="LAZR01032592">
    <property type="protein sequence ID" value="KKL50450.1"/>
    <property type="molecule type" value="Genomic_DNA"/>
</dbReference>
<evidence type="ECO:0000313" key="1">
    <source>
        <dbReference type="EMBL" id="KKL50450.1"/>
    </source>
</evidence>
<name>A0A0F9EZM9_9ZZZZ</name>
<sequence length="477" mass="54833">MVYVNQSILEASICQDSFYDFVQRFWDQIIPEKPIWNWHIKYLCDELQQMAERVFKRQPKEYDLIINISPGSTKSTICSVMFPAWLWTVDPTICSICGSYGYPLSLYLATKSLDVMRSDKYKKLFPNVLFKKSKMEEMSNTMQGMRIATSTGGAITGKHGHFIIVDDPISPKDITSKVTMDSANRWIDQTLLTRMVDRSITPVILIMQRLHQNDPTQHLLDKPEHGKIRHICLPAVITPKVKPRRLRGDYKYSEDIVEKAEKFCFETFSQTKEEYCFEKDINFERGQFVDLMIHHGFFADRHMDPKRLPFDVLCQAKADLGEFGYSGQFLQDPIPLGGGLFKVSRITIDIPPNKMKQRVRYWDKAGTADGGAYTVGALITEDLHKRIWILDIVRGRWDAHEREQIILNTARMDGRHVVVGIEQEPGSGGKESAQNTVRHLAGFRIRVDIPRGNKLQRALPLADALNGRNVYMVKASW</sequence>
<gene>
    <name evidence="1" type="ORF">LCGC14_2305360</name>
</gene>
<proteinExistence type="predicted"/>
<organism evidence="1">
    <name type="scientific">marine sediment metagenome</name>
    <dbReference type="NCBI Taxonomy" id="412755"/>
    <lineage>
        <taxon>unclassified sequences</taxon>
        <taxon>metagenomes</taxon>
        <taxon>ecological metagenomes</taxon>
    </lineage>
</organism>
<comment type="caution">
    <text evidence="1">The sequence shown here is derived from an EMBL/GenBank/DDBJ whole genome shotgun (WGS) entry which is preliminary data.</text>
</comment>
<accession>A0A0F9EZM9</accession>
<dbReference type="AlphaFoldDB" id="A0A0F9EZM9"/>
<protein>
    <recommendedName>
        <fullName evidence="2">Terminase large subunit gp17-like C-terminal domain-containing protein</fullName>
    </recommendedName>
</protein>
<reference evidence="1" key="1">
    <citation type="journal article" date="2015" name="Nature">
        <title>Complex archaea that bridge the gap between prokaryotes and eukaryotes.</title>
        <authorList>
            <person name="Spang A."/>
            <person name="Saw J.H."/>
            <person name="Jorgensen S.L."/>
            <person name="Zaremba-Niedzwiedzka K."/>
            <person name="Martijn J."/>
            <person name="Lind A.E."/>
            <person name="van Eijk R."/>
            <person name="Schleper C."/>
            <person name="Guy L."/>
            <person name="Ettema T.J."/>
        </authorList>
    </citation>
    <scope>NUCLEOTIDE SEQUENCE</scope>
</reference>
<evidence type="ECO:0008006" key="2">
    <source>
        <dbReference type="Google" id="ProtNLM"/>
    </source>
</evidence>